<dbReference type="SUPFAM" id="SSF52540">
    <property type="entry name" value="P-loop containing nucleoside triphosphate hydrolases"/>
    <property type="match status" value="1"/>
</dbReference>
<dbReference type="AlphaFoldDB" id="A0A1I8FEW7"/>
<dbReference type="GO" id="GO:0005524">
    <property type="term" value="F:ATP binding"/>
    <property type="evidence" value="ECO:0007669"/>
    <property type="project" value="UniProtKB-KW"/>
</dbReference>
<dbReference type="Gene3D" id="3.40.850.10">
    <property type="entry name" value="Kinesin motor domain"/>
    <property type="match status" value="1"/>
</dbReference>
<dbReference type="Pfam" id="PF00225">
    <property type="entry name" value="Kinesin"/>
    <property type="match status" value="1"/>
</dbReference>
<dbReference type="GO" id="GO:0007018">
    <property type="term" value="P:microtubule-based movement"/>
    <property type="evidence" value="ECO:0007669"/>
    <property type="project" value="InterPro"/>
</dbReference>
<evidence type="ECO:0000256" key="2">
    <source>
        <dbReference type="ARBA" id="ARBA00022840"/>
    </source>
</evidence>
<dbReference type="PANTHER" id="PTHR47117:SF5">
    <property type="entry name" value="KINESIN-LIKE PROTEIN KIF14"/>
    <property type="match status" value="1"/>
</dbReference>
<accession>A0A1I8FEW7</accession>
<evidence type="ECO:0000313" key="6">
    <source>
        <dbReference type="WBParaSite" id="maker-unitig_32227-snap-gene-0.4-mRNA-1"/>
    </source>
</evidence>
<protein>
    <submittedName>
        <fullName evidence="6">Kinesin motor domain-containing protein</fullName>
    </submittedName>
</protein>
<name>A0A1I8FEW7_9PLAT</name>
<dbReference type="Proteomes" id="UP000095280">
    <property type="component" value="Unplaced"/>
</dbReference>
<dbReference type="WBParaSite" id="maker-unitig_32227-snap-gene-0.4-mRNA-1">
    <property type="protein sequence ID" value="maker-unitig_32227-snap-gene-0.4-mRNA-1"/>
    <property type="gene ID" value="maker-unitig_32227-snap-gene-0.4"/>
</dbReference>
<dbReference type="InterPro" id="IPR001752">
    <property type="entry name" value="Kinesin_motor_dom"/>
</dbReference>
<keyword evidence="2" id="KW-0067">ATP-binding</keyword>
<reference evidence="6" key="1">
    <citation type="submission" date="2016-11" db="UniProtKB">
        <authorList>
            <consortium name="WormBaseParasite"/>
        </authorList>
    </citation>
    <scope>IDENTIFICATION</scope>
</reference>
<comment type="caution">
    <text evidence="3">Lacks conserved residue(s) required for the propagation of feature annotation.</text>
</comment>
<dbReference type="GO" id="GO:0003777">
    <property type="term" value="F:microtubule motor activity"/>
    <property type="evidence" value="ECO:0007669"/>
    <property type="project" value="InterPro"/>
</dbReference>
<sequence length="248" mass="27886">VATAIRPPVLQLPSVAIARCPTEPPLSALVPPAQVDISYYEIYNERIHDLLAASHDKVREHLLLKARSFEGLSVYSNVRTYADVMTWLALGNKQRPRLAQICGIVDDENKQQQQQTATNTSSSSLLCAAVHIQLGWQREAKRCWHHRGRLREGSNIKYRSLLSLGKVISLLSERVANEVHIPYRESMLTWLLRDSLGGNSQTVMIATVSPAPQHIDETLSTLRYATKARSIVNLVRRVNEDKSACMIR</sequence>
<dbReference type="InterPro" id="IPR036961">
    <property type="entry name" value="Kinesin_motor_dom_sf"/>
</dbReference>
<organism evidence="5 6">
    <name type="scientific">Macrostomum lignano</name>
    <dbReference type="NCBI Taxonomy" id="282301"/>
    <lineage>
        <taxon>Eukaryota</taxon>
        <taxon>Metazoa</taxon>
        <taxon>Spiralia</taxon>
        <taxon>Lophotrochozoa</taxon>
        <taxon>Platyhelminthes</taxon>
        <taxon>Rhabditophora</taxon>
        <taxon>Macrostomorpha</taxon>
        <taxon>Macrostomida</taxon>
        <taxon>Macrostomidae</taxon>
        <taxon>Macrostomum</taxon>
    </lineage>
</organism>
<feature type="domain" description="Kinesin motor" evidence="4">
    <location>
        <begin position="159"/>
        <end position="231"/>
    </location>
</feature>
<evidence type="ECO:0000256" key="3">
    <source>
        <dbReference type="PROSITE-ProRule" id="PRU00283"/>
    </source>
</evidence>
<keyword evidence="1" id="KW-0547">Nucleotide-binding</keyword>
<dbReference type="PROSITE" id="PS50067">
    <property type="entry name" value="KINESIN_MOTOR_2"/>
    <property type="match status" value="1"/>
</dbReference>
<dbReference type="PANTHER" id="PTHR47117">
    <property type="entry name" value="STAR-RELATED LIPID TRANSFER PROTEIN 9"/>
    <property type="match status" value="1"/>
</dbReference>
<dbReference type="SMART" id="SM00129">
    <property type="entry name" value="KISc"/>
    <property type="match status" value="1"/>
</dbReference>
<evidence type="ECO:0000256" key="1">
    <source>
        <dbReference type="ARBA" id="ARBA00022741"/>
    </source>
</evidence>
<dbReference type="GO" id="GO:0008017">
    <property type="term" value="F:microtubule binding"/>
    <property type="evidence" value="ECO:0007669"/>
    <property type="project" value="InterPro"/>
</dbReference>
<evidence type="ECO:0000313" key="5">
    <source>
        <dbReference type="Proteomes" id="UP000095280"/>
    </source>
</evidence>
<dbReference type="InterPro" id="IPR027417">
    <property type="entry name" value="P-loop_NTPase"/>
</dbReference>
<evidence type="ECO:0000259" key="4">
    <source>
        <dbReference type="PROSITE" id="PS50067"/>
    </source>
</evidence>
<keyword evidence="5" id="KW-1185">Reference proteome</keyword>
<proteinExistence type="inferred from homology"/>
<comment type="similarity">
    <text evidence="3">Belongs to the TRAFAC class myosin-kinesin ATPase superfamily. Kinesin family.</text>
</comment>